<dbReference type="RefSeq" id="WP_382377986.1">
    <property type="nucleotide sequence ID" value="NZ_JBHRZI010000029.1"/>
</dbReference>
<proteinExistence type="predicted"/>
<protein>
    <submittedName>
        <fullName evidence="1">Uncharacterized protein</fullName>
    </submittedName>
</protein>
<reference evidence="2" key="1">
    <citation type="journal article" date="2019" name="Int. J. Syst. Evol. Microbiol.">
        <title>The Global Catalogue of Microorganisms (GCM) 10K type strain sequencing project: providing services to taxonomists for standard genome sequencing and annotation.</title>
        <authorList>
            <consortium name="The Broad Institute Genomics Platform"/>
            <consortium name="The Broad Institute Genome Sequencing Center for Infectious Disease"/>
            <person name="Wu L."/>
            <person name="Ma J."/>
        </authorList>
    </citation>
    <scope>NUCLEOTIDE SEQUENCE [LARGE SCALE GENOMIC DNA]</scope>
    <source>
        <strain evidence="2">CGMCC 4.7405</strain>
    </source>
</reference>
<evidence type="ECO:0000313" key="1">
    <source>
        <dbReference type="EMBL" id="MFC3896450.1"/>
    </source>
</evidence>
<dbReference type="Proteomes" id="UP001595690">
    <property type="component" value="Unassembled WGS sequence"/>
</dbReference>
<gene>
    <name evidence="1" type="ORF">ACFOWZ_33670</name>
</gene>
<sequence length="70" mass="7452">MARAAAAAILVGGVVGAVTFLPFTLPEVLIAVGLWRSRERDDRGARRQVRDDAGNLLWAAFGAVLMRSDG</sequence>
<keyword evidence="2" id="KW-1185">Reference proteome</keyword>
<evidence type="ECO:0000313" key="2">
    <source>
        <dbReference type="Proteomes" id="UP001595690"/>
    </source>
</evidence>
<dbReference type="EMBL" id="JBHRZI010000029">
    <property type="protein sequence ID" value="MFC3896450.1"/>
    <property type="molecule type" value="Genomic_DNA"/>
</dbReference>
<comment type="caution">
    <text evidence="1">The sequence shown here is derived from an EMBL/GenBank/DDBJ whole genome shotgun (WGS) entry which is preliminary data.</text>
</comment>
<name>A0ABV8C396_9PSEU</name>
<organism evidence="1 2">
    <name type="scientific">Lentzea rhizosphaerae</name>
    <dbReference type="NCBI Taxonomy" id="2041025"/>
    <lineage>
        <taxon>Bacteria</taxon>
        <taxon>Bacillati</taxon>
        <taxon>Actinomycetota</taxon>
        <taxon>Actinomycetes</taxon>
        <taxon>Pseudonocardiales</taxon>
        <taxon>Pseudonocardiaceae</taxon>
        <taxon>Lentzea</taxon>
    </lineage>
</organism>
<accession>A0ABV8C396</accession>